<dbReference type="InterPro" id="IPR019658">
    <property type="entry name" value="DUF2515"/>
</dbReference>
<dbReference type="Proteomes" id="UP000254133">
    <property type="component" value="Unassembled WGS sequence"/>
</dbReference>
<protein>
    <submittedName>
        <fullName evidence="1">Uncharacterized protein</fullName>
    </submittedName>
</protein>
<evidence type="ECO:0000313" key="1">
    <source>
        <dbReference type="EMBL" id="STY91013.1"/>
    </source>
</evidence>
<reference evidence="1 2" key="1">
    <citation type="submission" date="2018-06" db="EMBL/GenBank/DDBJ databases">
        <authorList>
            <consortium name="Pathogen Informatics"/>
            <person name="Doyle S."/>
        </authorList>
    </citation>
    <scope>NUCLEOTIDE SEQUENCE [LARGE SCALE GENOMIC DNA]</scope>
    <source>
        <strain evidence="1 2">NCTC9426</strain>
    </source>
</reference>
<name>A0A378PSS8_MORBO</name>
<sequence>MDTKISTNMTNPVPNSQCTARMDYGEIWSYHQLISMILLSKKHTSTEHRFLDDSEQKGQTQKRIKTIASHYAIMYLETSKKGDKNLKGRFYWMGLAAFAAKQVYCGALAMDDVVNKGLSIAGYYGNKLDDFTGAKRIAPEYIKHLEENALSGEELDYIRERMLLGNLFLFLDIYPYHFLYRDLPCSFFEAINHRNSQKYVSTVKTDLYDLPHCDELGLIKHFTYNKKHLKSAFNRIQKMEGLLRKSKGKTTRDIRVLQWDSLMDIANHEQRVILQNCFYAPNRRVDPTLKKC</sequence>
<organism evidence="1 2">
    <name type="scientific">Moraxella bovis</name>
    <dbReference type="NCBI Taxonomy" id="476"/>
    <lineage>
        <taxon>Bacteria</taxon>
        <taxon>Pseudomonadati</taxon>
        <taxon>Pseudomonadota</taxon>
        <taxon>Gammaproteobacteria</taxon>
        <taxon>Moraxellales</taxon>
        <taxon>Moraxellaceae</taxon>
        <taxon>Moraxella</taxon>
    </lineage>
</organism>
<dbReference type="EMBL" id="UGPZ01000002">
    <property type="protein sequence ID" value="STY91013.1"/>
    <property type="molecule type" value="Genomic_DNA"/>
</dbReference>
<dbReference type="AlphaFoldDB" id="A0A378PSS8"/>
<accession>A0A378PSS8</accession>
<evidence type="ECO:0000313" key="2">
    <source>
        <dbReference type="Proteomes" id="UP000254133"/>
    </source>
</evidence>
<dbReference type="Pfam" id="PF10720">
    <property type="entry name" value="DUF2515"/>
    <property type="match status" value="1"/>
</dbReference>
<gene>
    <name evidence="1" type="ORF">NCTC9426_01046</name>
</gene>
<proteinExistence type="predicted"/>
<dbReference type="RefSeq" id="WP_115369043.1">
    <property type="nucleotide sequence ID" value="NZ_UGPZ01000002.1"/>
</dbReference>